<dbReference type="GO" id="GO:0005886">
    <property type="term" value="C:plasma membrane"/>
    <property type="evidence" value="ECO:0007669"/>
    <property type="project" value="InterPro"/>
</dbReference>
<name>A0A2S6HVK0_9FIRM</name>
<reference evidence="3 4" key="1">
    <citation type="submission" date="2018-02" db="EMBL/GenBank/DDBJ databases">
        <title>Genomic Encyclopedia of Archaeal and Bacterial Type Strains, Phase II (KMG-II): from individual species to whole genera.</title>
        <authorList>
            <person name="Goeker M."/>
        </authorList>
    </citation>
    <scope>NUCLEOTIDE SEQUENCE [LARGE SCALE GENOMIC DNA]</scope>
    <source>
        <strain evidence="3 4">DSM 3808</strain>
    </source>
</reference>
<dbReference type="PANTHER" id="PTHR10264">
    <property type="entry name" value="BAND 7 PROTEIN-RELATED"/>
    <property type="match status" value="1"/>
</dbReference>
<evidence type="ECO:0000313" key="3">
    <source>
        <dbReference type="EMBL" id="PPK81968.1"/>
    </source>
</evidence>
<feature type="domain" description="Band 7" evidence="2">
    <location>
        <begin position="136"/>
        <end position="292"/>
    </location>
</feature>
<dbReference type="Gene3D" id="3.30.479.30">
    <property type="entry name" value="Band 7 domain"/>
    <property type="match status" value="1"/>
</dbReference>
<dbReference type="SMART" id="SM00244">
    <property type="entry name" value="PHB"/>
    <property type="match status" value="1"/>
</dbReference>
<sequence length="367" mass="42624">MKYIINQNECGYLIKNGVFIKTLYYGTHRYSRTFGYQVIIEKMENMVDFEILPIEVLLKDQSFADRILHIRIPEGHIGILRYNGVVQKVLTEPVYLYWNNWKQYEYELLDMRETKMKSEITKSCLAHIPLKYYKKVEIKTGETGILFFDNQIVEELAAGTYYYWTYAKDVLCQVIDLKTKTLEINGQEILTADRIGIRVNLLCTYRITQAQRMLETIKNLETQLYACAQLVVREYIGSYRLDEILEQKEEISGFIFARLKEVQEDYCVEYLTAGIKDIILPGEIRDIMNTVLIAERKAQANVITRREEVASTRSLLNTAKLMDENKTLYKLKELECLERICMQVGNINVAGSGALLGQLRELMGSGV</sequence>
<organism evidence="3 4">
    <name type="scientific">Lacrimispora xylanisolvens</name>
    <dbReference type="NCBI Taxonomy" id="384636"/>
    <lineage>
        <taxon>Bacteria</taxon>
        <taxon>Bacillati</taxon>
        <taxon>Bacillota</taxon>
        <taxon>Clostridia</taxon>
        <taxon>Lachnospirales</taxon>
        <taxon>Lachnospiraceae</taxon>
        <taxon>Lacrimispora</taxon>
    </lineage>
</organism>
<comment type="similarity">
    <text evidence="1">Belongs to the band 7/mec-2 family.</text>
</comment>
<evidence type="ECO:0000256" key="1">
    <source>
        <dbReference type="ARBA" id="ARBA00008164"/>
    </source>
</evidence>
<dbReference type="SUPFAM" id="SSF117892">
    <property type="entry name" value="Band 7/SPFH domain"/>
    <property type="match status" value="1"/>
</dbReference>
<dbReference type="AlphaFoldDB" id="A0A2S6HVK0"/>
<evidence type="ECO:0000259" key="2">
    <source>
        <dbReference type="SMART" id="SM00244"/>
    </source>
</evidence>
<comment type="caution">
    <text evidence="3">The sequence shown here is derived from an EMBL/GenBank/DDBJ whole genome shotgun (WGS) entry which is preliminary data.</text>
</comment>
<gene>
    <name evidence="3" type="ORF">BXY41_103178</name>
</gene>
<dbReference type="InterPro" id="IPR043202">
    <property type="entry name" value="Band-7_stomatin-like"/>
</dbReference>
<dbReference type="CDD" id="cd13438">
    <property type="entry name" value="SPFH_eoslipins_u2"/>
    <property type="match status" value="1"/>
</dbReference>
<keyword evidence="4" id="KW-1185">Reference proteome</keyword>
<evidence type="ECO:0000313" key="4">
    <source>
        <dbReference type="Proteomes" id="UP000237749"/>
    </source>
</evidence>
<dbReference type="Pfam" id="PF01145">
    <property type="entry name" value="Band_7"/>
    <property type="match status" value="1"/>
</dbReference>
<dbReference type="InterPro" id="IPR001972">
    <property type="entry name" value="Stomatin_HflK_fam"/>
</dbReference>
<dbReference type="OrthoDB" id="5501731at2"/>
<accession>A0A2S6HVK0</accession>
<dbReference type="InterPro" id="IPR001107">
    <property type="entry name" value="Band_7"/>
</dbReference>
<dbReference type="InterPro" id="IPR036013">
    <property type="entry name" value="Band_7/SPFH_dom_sf"/>
</dbReference>
<proteinExistence type="inferred from homology"/>
<dbReference type="RefSeq" id="WP_104436032.1">
    <property type="nucleotide sequence ID" value="NZ_PTJA01000003.1"/>
</dbReference>
<dbReference type="PRINTS" id="PR00721">
    <property type="entry name" value="STOMATIN"/>
</dbReference>
<dbReference type="EMBL" id="PTJA01000003">
    <property type="protein sequence ID" value="PPK81968.1"/>
    <property type="molecule type" value="Genomic_DNA"/>
</dbReference>
<dbReference type="Proteomes" id="UP000237749">
    <property type="component" value="Unassembled WGS sequence"/>
</dbReference>
<protein>
    <submittedName>
        <fullName evidence="3">SPFH domain/Band 7 family protein</fullName>
    </submittedName>
</protein>
<dbReference type="PANTHER" id="PTHR10264:SF83">
    <property type="entry name" value="BLL5629 PROTEIN"/>
    <property type="match status" value="1"/>
</dbReference>